<dbReference type="InterPro" id="IPR036259">
    <property type="entry name" value="MFS_trans_sf"/>
</dbReference>
<dbReference type="GO" id="GO:0042908">
    <property type="term" value="P:xenobiotic transport"/>
    <property type="evidence" value="ECO:0007669"/>
    <property type="project" value="UniProtKB-ARBA"/>
</dbReference>
<dbReference type="InterPro" id="IPR011701">
    <property type="entry name" value="MFS"/>
</dbReference>
<accession>A0A9W9U0W6</accession>
<evidence type="ECO:0000259" key="6">
    <source>
        <dbReference type="PROSITE" id="PS50850"/>
    </source>
</evidence>
<feature type="transmembrane region" description="Helical" evidence="5">
    <location>
        <begin position="65"/>
        <end position="84"/>
    </location>
</feature>
<keyword evidence="8" id="KW-1185">Reference proteome</keyword>
<feature type="transmembrane region" description="Helical" evidence="5">
    <location>
        <begin position="272"/>
        <end position="292"/>
    </location>
</feature>
<dbReference type="PANTHER" id="PTHR23502">
    <property type="entry name" value="MAJOR FACILITATOR SUPERFAMILY"/>
    <property type="match status" value="1"/>
</dbReference>
<comment type="caution">
    <text evidence="7">The sequence shown here is derived from an EMBL/GenBank/DDBJ whole genome shotgun (WGS) entry which is preliminary data.</text>
</comment>
<reference evidence="7" key="2">
    <citation type="journal article" date="2023" name="IMA Fungus">
        <title>Comparative genomic study of the Penicillium genus elucidates a diverse pangenome and 15 lateral gene transfer events.</title>
        <authorList>
            <person name="Petersen C."/>
            <person name="Sorensen T."/>
            <person name="Nielsen M.R."/>
            <person name="Sondergaard T.E."/>
            <person name="Sorensen J.L."/>
            <person name="Fitzpatrick D.A."/>
            <person name="Frisvad J.C."/>
            <person name="Nielsen K.L."/>
        </authorList>
    </citation>
    <scope>NUCLEOTIDE SEQUENCE</scope>
    <source>
        <strain evidence="7">IBT 21472</strain>
    </source>
</reference>
<feature type="transmembrane region" description="Helical" evidence="5">
    <location>
        <begin position="153"/>
        <end position="174"/>
    </location>
</feature>
<dbReference type="GO" id="GO:0140115">
    <property type="term" value="P:export across plasma membrane"/>
    <property type="evidence" value="ECO:0007669"/>
    <property type="project" value="UniProtKB-ARBA"/>
</dbReference>
<dbReference type="PROSITE" id="PS50850">
    <property type="entry name" value="MFS"/>
    <property type="match status" value="1"/>
</dbReference>
<dbReference type="InterPro" id="IPR020846">
    <property type="entry name" value="MFS_dom"/>
</dbReference>
<dbReference type="AlphaFoldDB" id="A0A9W9U0W6"/>
<dbReference type="InterPro" id="IPR005829">
    <property type="entry name" value="Sugar_transporter_CS"/>
</dbReference>
<comment type="subcellular location">
    <subcellularLocation>
        <location evidence="1">Membrane</location>
        <topology evidence="1">Multi-pass membrane protein</topology>
    </subcellularLocation>
</comment>
<proteinExistence type="predicted"/>
<dbReference type="Gene3D" id="1.20.1250.20">
    <property type="entry name" value="MFS general substrate transporter like domains"/>
    <property type="match status" value="1"/>
</dbReference>
<feature type="transmembrane region" description="Helical" evidence="5">
    <location>
        <begin position="33"/>
        <end position="53"/>
    </location>
</feature>
<name>A0A9W9U0W6_9EURO</name>
<feature type="transmembrane region" description="Helical" evidence="5">
    <location>
        <begin position="232"/>
        <end position="252"/>
    </location>
</feature>
<evidence type="ECO:0000256" key="5">
    <source>
        <dbReference type="SAM" id="Phobius"/>
    </source>
</evidence>
<keyword evidence="2 5" id="KW-0812">Transmembrane</keyword>
<keyword evidence="4 5" id="KW-0472">Membrane</keyword>
<dbReference type="PROSITE" id="PS00216">
    <property type="entry name" value="SUGAR_TRANSPORT_1"/>
    <property type="match status" value="1"/>
</dbReference>
<dbReference type="PANTHER" id="PTHR23502:SF33">
    <property type="entry name" value="MAJOR FACILITATOR SUPERFAMILY (MFS) PROFILE DOMAIN-CONTAINING PROTEIN-RELATED"/>
    <property type="match status" value="1"/>
</dbReference>
<evidence type="ECO:0000256" key="4">
    <source>
        <dbReference type="ARBA" id="ARBA00023136"/>
    </source>
</evidence>
<evidence type="ECO:0000256" key="3">
    <source>
        <dbReference type="ARBA" id="ARBA00022989"/>
    </source>
</evidence>
<sequence>MDYIDPLERFLTSSIVAPAAARIVSEYHVEAPILSSMITTIYVLGFLFGPLFLSPLSELYGRRPILNFANAFFTLCHIGCALAPNIGVFLAFRILSGIGGSVTLSVGGGMVADLFDIHERGVANALVTTGSLFGPVLGPLIGGLITQNVDWRWIFWVLLIASAVFTTLMAVFTPETNSSIIIRRKTLNMRQETGREDLRNAYDFDKTMNGIDKSLSLAHAIKRPWKMITRSPILMILSFIVGLISGLLYFLLTTTSSFFEEVYGWPLETAGLAYLGLGFGSLIGLVLFAKTSDLFTMRLTKANNNVFEPEMRIFPAIFPALFIPISFFWYGWSASERTHWIVPLTGLVPFGFAQVGINATVQAYLIDASGPYAASSVACATAGDYSSSKQLPLVLSYIGDGIYISALEFPNFATKLEAALPVNHAANAKSAATEGHRAHNALVYDSPALTKQGNVARLSKHHP</sequence>
<gene>
    <name evidence="7" type="ORF">N7476_009992</name>
</gene>
<reference evidence="7" key="1">
    <citation type="submission" date="2022-12" db="EMBL/GenBank/DDBJ databases">
        <authorList>
            <person name="Petersen C."/>
        </authorList>
    </citation>
    <scope>NUCLEOTIDE SEQUENCE</scope>
    <source>
        <strain evidence="7">IBT 21472</strain>
    </source>
</reference>
<feature type="domain" description="Major facilitator superfamily (MFS) profile" evidence="6">
    <location>
        <begin position="1"/>
        <end position="463"/>
    </location>
</feature>
<dbReference type="EMBL" id="JAPZBO010000009">
    <property type="protein sequence ID" value="KAJ5303193.1"/>
    <property type="molecule type" value="Genomic_DNA"/>
</dbReference>
<dbReference type="Proteomes" id="UP001147746">
    <property type="component" value="Unassembled WGS sequence"/>
</dbReference>
<evidence type="ECO:0000313" key="7">
    <source>
        <dbReference type="EMBL" id="KAJ5303193.1"/>
    </source>
</evidence>
<protein>
    <submittedName>
        <fullName evidence="7">Major facilitator superfamily domain-containing protein</fullName>
    </submittedName>
</protein>
<evidence type="ECO:0000256" key="2">
    <source>
        <dbReference type="ARBA" id="ARBA00022692"/>
    </source>
</evidence>
<feature type="transmembrane region" description="Helical" evidence="5">
    <location>
        <begin position="90"/>
        <end position="115"/>
    </location>
</feature>
<feature type="transmembrane region" description="Helical" evidence="5">
    <location>
        <begin position="122"/>
        <end position="141"/>
    </location>
</feature>
<evidence type="ECO:0000313" key="8">
    <source>
        <dbReference type="Proteomes" id="UP001147746"/>
    </source>
</evidence>
<feature type="transmembrane region" description="Helical" evidence="5">
    <location>
        <begin position="313"/>
        <end position="332"/>
    </location>
</feature>
<dbReference type="SUPFAM" id="SSF103473">
    <property type="entry name" value="MFS general substrate transporter"/>
    <property type="match status" value="1"/>
</dbReference>
<dbReference type="GO" id="GO:0016020">
    <property type="term" value="C:membrane"/>
    <property type="evidence" value="ECO:0007669"/>
    <property type="project" value="UniProtKB-SubCell"/>
</dbReference>
<dbReference type="Pfam" id="PF07690">
    <property type="entry name" value="MFS_1"/>
    <property type="match status" value="1"/>
</dbReference>
<keyword evidence="3 5" id="KW-1133">Transmembrane helix</keyword>
<dbReference type="GO" id="GO:0022857">
    <property type="term" value="F:transmembrane transporter activity"/>
    <property type="evidence" value="ECO:0007669"/>
    <property type="project" value="InterPro"/>
</dbReference>
<organism evidence="7 8">
    <name type="scientific">Penicillium atrosanguineum</name>
    <dbReference type="NCBI Taxonomy" id="1132637"/>
    <lineage>
        <taxon>Eukaryota</taxon>
        <taxon>Fungi</taxon>
        <taxon>Dikarya</taxon>
        <taxon>Ascomycota</taxon>
        <taxon>Pezizomycotina</taxon>
        <taxon>Eurotiomycetes</taxon>
        <taxon>Eurotiomycetidae</taxon>
        <taxon>Eurotiales</taxon>
        <taxon>Aspergillaceae</taxon>
        <taxon>Penicillium</taxon>
    </lineage>
</organism>
<evidence type="ECO:0000256" key="1">
    <source>
        <dbReference type="ARBA" id="ARBA00004141"/>
    </source>
</evidence>